<sequence>MKVVLYARVSSERQAEKDLSISAQLKAMRKYSLEHNFDVYKEFVDEAESARTANRPAFQNMIAFAKQKLVRNNTIRI</sequence>
<dbReference type="PANTHER" id="PTHR30461:SF23">
    <property type="entry name" value="DNA RECOMBINASE-RELATED"/>
    <property type="match status" value="1"/>
</dbReference>
<dbReference type="CDD" id="cd00338">
    <property type="entry name" value="Ser_Recombinase"/>
    <property type="match status" value="1"/>
</dbReference>
<reference evidence="5" key="1">
    <citation type="journal article" date="2014" name="Front. Microbiol.">
        <title>High frequency of phylogenetically diverse reductive dehalogenase-homologous genes in deep subseafloor sedimentary metagenomes.</title>
        <authorList>
            <person name="Kawai M."/>
            <person name="Futagami T."/>
            <person name="Toyoda A."/>
            <person name="Takaki Y."/>
            <person name="Nishi S."/>
            <person name="Hori S."/>
            <person name="Arai W."/>
            <person name="Tsubouchi T."/>
            <person name="Morono Y."/>
            <person name="Uchiyama I."/>
            <person name="Ito T."/>
            <person name="Fujiyama A."/>
            <person name="Inagaki F."/>
            <person name="Takami H."/>
        </authorList>
    </citation>
    <scope>NUCLEOTIDE SEQUENCE</scope>
    <source>
        <strain evidence="5">Expedition CK06-06</strain>
    </source>
</reference>
<dbReference type="GO" id="GO:0000150">
    <property type="term" value="F:DNA strand exchange activity"/>
    <property type="evidence" value="ECO:0007669"/>
    <property type="project" value="InterPro"/>
</dbReference>
<dbReference type="Pfam" id="PF00239">
    <property type="entry name" value="Resolvase"/>
    <property type="match status" value="1"/>
</dbReference>
<protein>
    <recommendedName>
        <fullName evidence="4">Resolvase/invertase-type recombinase catalytic domain-containing protein</fullName>
    </recommendedName>
</protein>
<organism evidence="5">
    <name type="scientific">marine sediment metagenome</name>
    <dbReference type="NCBI Taxonomy" id="412755"/>
    <lineage>
        <taxon>unclassified sequences</taxon>
        <taxon>metagenomes</taxon>
        <taxon>ecological metagenomes</taxon>
    </lineage>
</organism>
<gene>
    <name evidence="5" type="ORF">S01H4_32961</name>
</gene>
<comment type="caution">
    <text evidence="5">The sequence shown here is derived from an EMBL/GenBank/DDBJ whole genome shotgun (WGS) entry which is preliminary data.</text>
</comment>
<dbReference type="Gene3D" id="3.40.50.1390">
    <property type="entry name" value="Resolvase, N-terminal catalytic domain"/>
    <property type="match status" value="1"/>
</dbReference>
<dbReference type="EMBL" id="BART01017289">
    <property type="protein sequence ID" value="GAG76204.1"/>
    <property type="molecule type" value="Genomic_DNA"/>
</dbReference>
<keyword evidence="1" id="KW-0229">DNA integration</keyword>
<evidence type="ECO:0000256" key="2">
    <source>
        <dbReference type="ARBA" id="ARBA00023125"/>
    </source>
</evidence>
<evidence type="ECO:0000313" key="5">
    <source>
        <dbReference type="EMBL" id="GAG76204.1"/>
    </source>
</evidence>
<dbReference type="InterPro" id="IPR050639">
    <property type="entry name" value="SSR_resolvase"/>
</dbReference>
<proteinExistence type="predicted"/>
<dbReference type="GO" id="GO:0015074">
    <property type="term" value="P:DNA integration"/>
    <property type="evidence" value="ECO:0007669"/>
    <property type="project" value="UniProtKB-KW"/>
</dbReference>
<dbReference type="InterPro" id="IPR036162">
    <property type="entry name" value="Resolvase-like_N_sf"/>
</dbReference>
<dbReference type="InterPro" id="IPR006119">
    <property type="entry name" value="Resolv_N"/>
</dbReference>
<dbReference type="PANTHER" id="PTHR30461">
    <property type="entry name" value="DNA-INVERTASE FROM LAMBDOID PROPHAGE"/>
    <property type="match status" value="1"/>
</dbReference>
<dbReference type="GO" id="GO:0003677">
    <property type="term" value="F:DNA binding"/>
    <property type="evidence" value="ECO:0007669"/>
    <property type="project" value="UniProtKB-KW"/>
</dbReference>
<keyword evidence="3" id="KW-0233">DNA recombination</keyword>
<dbReference type="SMART" id="SM00857">
    <property type="entry name" value="Resolvase"/>
    <property type="match status" value="1"/>
</dbReference>
<feature type="domain" description="Resolvase/invertase-type recombinase catalytic" evidence="4">
    <location>
        <begin position="2"/>
        <end position="77"/>
    </location>
</feature>
<evidence type="ECO:0000259" key="4">
    <source>
        <dbReference type="PROSITE" id="PS51736"/>
    </source>
</evidence>
<accession>X1A368</accession>
<dbReference type="AlphaFoldDB" id="X1A368"/>
<keyword evidence="2" id="KW-0238">DNA-binding</keyword>
<dbReference type="PROSITE" id="PS51736">
    <property type="entry name" value="RECOMBINASES_3"/>
    <property type="match status" value="1"/>
</dbReference>
<dbReference type="SUPFAM" id="SSF53041">
    <property type="entry name" value="Resolvase-like"/>
    <property type="match status" value="1"/>
</dbReference>
<evidence type="ECO:0000256" key="1">
    <source>
        <dbReference type="ARBA" id="ARBA00022908"/>
    </source>
</evidence>
<name>X1A368_9ZZZZ</name>
<dbReference type="InterPro" id="IPR006118">
    <property type="entry name" value="Recombinase_CS"/>
</dbReference>
<evidence type="ECO:0000256" key="3">
    <source>
        <dbReference type="ARBA" id="ARBA00023172"/>
    </source>
</evidence>
<dbReference type="PROSITE" id="PS00397">
    <property type="entry name" value="RECOMBINASES_1"/>
    <property type="match status" value="1"/>
</dbReference>